<dbReference type="InterPro" id="IPR001119">
    <property type="entry name" value="SLH_dom"/>
</dbReference>
<dbReference type="PANTHER" id="PTHR31157">
    <property type="entry name" value="SCP DOMAIN-CONTAINING PROTEIN"/>
    <property type="match status" value="1"/>
</dbReference>
<feature type="chain" id="PRO_5046204262" evidence="1">
    <location>
        <begin position="26"/>
        <end position="475"/>
    </location>
</feature>
<dbReference type="InterPro" id="IPR014044">
    <property type="entry name" value="CAP_dom"/>
</dbReference>
<dbReference type="Gene3D" id="3.40.33.10">
    <property type="entry name" value="CAP"/>
    <property type="match status" value="1"/>
</dbReference>
<gene>
    <name evidence="3" type="ORF">ACFQ3W_09470</name>
</gene>
<dbReference type="EMBL" id="JBHTLM010000005">
    <property type="protein sequence ID" value="MFD1176527.1"/>
    <property type="molecule type" value="Genomic_DNA"/>
</dbReference>
<dbReference type="Pfam" id="PF14504">
    <property type="entry name" value="CAP_assoc_N"/>
    <property type="match status" value="1"/>
</dbReference>
<dbReference type="SUPFAM" id="SSF55797">
    <property type="entry name" value="PR-1-like"/>
    <property type="match status" value="1"/>
</dbReference>
<dbReference type="SMART" id="SM00198">
    <property type="entry name" value="SCP"/>
    <property type="match status" value="1"/>
</dbReference>
<comment type="caution">
    <text evidence="3">The sequence shown here is derived from an EMBL/GenBank/DDBJ whole genome shotgun (WGS) entry which is preliminary data.</text>
</comment>
<protein>
    <submittedName>
        <fullName evidence="3">CAP domain-containing protein</fullName>
    </submittedName>
</protein>
<accession>A0ABW3RVK4</accession>
<evidence type="ECO:0000259" key="2">
    <source>
        <dbReference type="PROSITE" id="PS51272"/>
    </source>
</evidence>
<feature type="signal peptide" evidence="1">
    <location>
        <begin position="1"/>
        <end position="25"/>
    </location>
</feature>
<dbReference type="Proteomes" id="UP001597262">
    <property type="component" value="Unassembled WGS sequence"/>
</dbReference>
<keyword evidence="1" id="KW-0732">Signal</keyword>
<sequence>MNKLIKRGISSLAILAIAGSTMLGAGHSALAKAANFSDVPSTHWAYFMVQWSAENAITDGYPDGTFRPSQAVTEAEFLVMLLRTYPEITVDDKQAGEPWYAPYYKLASEVNWPVQEQPDKHMTRGQVACLIAAVLGQPSLTETEAAQLLLNEGIAQGKPGSGSGVMGFASNDKLSRSEAQTFLYRLKKQLPKVTNPQLIKPQIKLQGIVLGDSEAWLVQTLGQPDRKDYINDKMEWYIYKRDYKHYAQIAVADQKVVALFSNGEGWQFEAGDTRGLTDLGTRAEQLWGKTDEPENHEAVYTLRGSELHLYLDSHEGDRVDGALLMDQAYAEAYASSEPSAEWLSTQEKEIFDLTNAFRLQKGLKTLTWNEPAAVAARLHAQDMADRNYFEHKSPEGRSAGDRMAAQGLVAFRAWGENIAAGYTDGIEAHYGWINSEGHRTNMLDTDFTTLGTGAAVSDKPNDYGKYYGQNFYTPR</sequence>
<name>A0ABW3RVK4_9BACL</name>
<dbReference type="CDD" id="cd05379">
    <property type="entry name" value="CAP_bacterial"/>
    <property type="match status" value="1"/>
</dbReference>
<evidence type="ECO:0000256" key="1">
    <source>
        <dbReference type="SAM" id="SignalP"/>
    </source>
</evidence>
<feature type="domain" description="SLH" evidence="2">
    <location>
        <begin position="32"/>
        <end position="95"/>
    </location>
</feature>
<dbReference type="PROSITE" id="PS51272">
    <property type="entry name" value="SLH"/>
    <property type="match status" value="1"/>
</dbReference>
<dbReference type="InterPro" id="IPR029410">
    <property type="entry name" value="CAP_assoc"/>
</dbReference>
<organism evidence="3 4">
    <name type="scientific">Paenibacillus puldeungensis</name>
    <dbReference type="NCBI Taxonomy" id="696536"/>
    <lineage>
        <taxon>Bacteria</taxon>
        <taxon>Bacillati</taxon>
        <taxon>Bacillota</taxon>
        <taxon>Bacilli</taxon>
        <taxon>Bacillales</taxon>
        <taxon>Paenibacillaceae</taxon>
        <taxon>Paenibacillus</taxon>
    </lineage>
</organism>
<dbReference type="PANTHER" id="PTHR31157:SF1">
    <property type="entry name" value="SCP DOMAIN-CONTAINING PROTEIN"/>
    <property type="match status" value="1"/>
</dbReference>
<proteinExistence type="predicted"/>
<dbReference type="Pfam" id="PF00188">
    <property type="entry name" value="CAP"/>
    <property type="match status" value="1"/>
</dbReference>
<reference evidence="4" key="1">
    <citation type="journal article" date="2019" name="Int. J. Syst. Evol. Microbiol.">
        <title>The Global Catalogue of Microorganisms (GCM) 10K type strain sequencing project: providing services to taxonomists for standard genome sequencing and annotation.</title>
        <authorList>
            <consortium name="The Broad Institute Genomics Platform"/>
            <consortium name="The Broad Institute Genome Sequencing Center for Infectious Disease"/>
            <person name="Wu L."/>
            <person name="Ma J."/>
        </authorList>
    </citation>
    <scope>NUCLEOTIDE SEQUENCE [LARGE SCALE GENOMIC DNA]</scope>
    <source>
        <strain evidence="4">CCUG 59189</strain>
    </source>
</reference>
<dbReference type="RefSeq" id="WP_379318974.1">
    <property type="nucleotide sequence ID" value="NZ_JBHTLM010000005.1"/>
</dbReference>
<evidence type="ECO:0000313" key="3">
    <source>
        <dbReference type="EMBL" id="MFD1176527.1"/>
    </source>
</evidence>
<keyword evidence="4" id="KW-1185">Reference proteome</keyword>
<evidence type="ECO:0000313" key="4">
    <source>
        <dbReference type="Proteomes" id="UP001597262"/>
    </source>
</evidence>
<dbReference type="InterPro" id="IPR035940">
    <property type="entry name" value="CAP_sf"/>
</dbReference>
<dbReference type="Pfam" id="PF00395">
    <property type="entry name" value="SLH"/>
    <property type="match status" value="1"/>
</dbReference>